<dbReference type="AlphaFoldDB" id="A0A9W6IUX6"/>
<evidence type="ECO:0000313" key="2">
    <source>
        <dbReference type="EMBL" id="MBM7850769.1"/>
    </source>
</evidence>
<organism evidence="1 4">
    <name type="scientific">Methylopila capsulata</name>
    <dbReference type="NCBI Taxonomy" id="61654"/>
    <lineage>
        <taxon>Bacteria</taxon>
        <taxon>Pseudomonadati</taxon>
        <taxon>Pseudomonadota</taxon>
        <taxon>Alphaproteobacteria</taxon>
        <taxon>Hyphomicrobiales</taxon>
        <taxon>Methylopilaceae</taxon>
        <taxon>Methylopila</taxon>
    </lineage>
</organism>
<dbReference type="EMBL" id="JAFBCY010000001">
    <property type="protein sequence ID" value="MBM7850769.1"/>
    <property type="molecule type" value="Genomic_DNA"/>
</dbReference>
<reference evidence="2 3" key="2">
    <citation type="submission" date="2021-01" db="EMBL/GenBank/DDBJ databases">
        <title>Genomic Encyclopedia of Type Strains, Phase IV (KMG-IV): sequencing the most valuable type-strain genomes for metagenomic binning, comparative biology and taxonomic classification.</title>
        <authorList>
            <person name="Goeker M."/>
        </authorList>
    </citation>
    <scope>NUCLEOTIDE SEQUENCE [LARGE SCALE GENOMIC DNA]</scope>
    <source>
        <strain evidence="2 3">DSM 6130</strain>
    </source>
</reference>
<dbReference type="InterPro" id="IPR016181">
    <property type="entry name" value="Acyl_CoA_acyltransferase"/>
</dbReference>
<name>A0A9W6IUX6_9HYPH</name>
<dbReference type="Proteomes" id="UP001143400">
    <property type="component" value="Unassembled WGS sequence"/>
</dbReference>
<keyword evidence="3" id="KW-1185">Reference proteome</keyword>
<dbReference type="Gene3D" id="3.40.630.30">
    <property type="match status" value="1"/>
</dbReference>
<evidence type="ECO:0000313" key="4">
    <source>
        <dbReference type="Proteomes" id="UP001143400"/>
    </source>
</evidence>
<reference evidence="1" key="1">
    <citation type="journal article" date="2014" name="Int. J. Syst. Evol. Microbiol.">
        <title>Complete genome sequence of Corynebacterium casei LMG S-19264T (=DSM 44701T), isolated from a smear-ripened cheese.</title>
        <authorList>
            <consortium name="US DOE Joint Genome Institute (JGI-PGF)"/>
            <person name="Walter F."/>
            <person name="Albersmeier A."/>
            <person name="Kalinowski J."/>
            <person name="Ruckert C."/>
        </authorList>
    </citation>
    <scope>NUCLEOTIDE SEQUENCE</scope>
    <source>
        <strain evidence="1">VKM B-1606</strain>
    </source>
</reference>
<evidence type="ECO:0000313" key="3">
    <source>
        <dbReference type="Proteomes" id="UP000758856"/>
    </source>
</evidence>
<dbReference type="Proteomes" id="UP000758856">
    <property type="component" value="Unassembled WGS sequence"/>
</dbReference>
<reference evidence="1" key="3">
    <citation type="submission" date="2023-01" db="EMBL/GenBank/DDBJ databases">
        <authorList>
            <person name="Sun Q."/>
            <person name="Evtushenko L."/>
        </authorList>
    </citation>
    <scope>NUCLEOTIDE SEQUENCE</scope>
    <source>
        <strain evidence="1">VKM B-1606</strain>
    </source>
</reference>
<evidence type="ECO:0000313" key="1">
    <source>
        <dbReference type="EMBL" id="GLK56062.1"/>
    </source>
</evidence>
<sequence length="306" mass="33823">MANKLKGAALAFYHSTYEPALALALGRRRVAGFECAAVGGPPEIAIHPHRVAGCGPDCGFDGGERRRVVARYAVKARGEGAWDQTLGRIARRLSLTPMAIDLDRFVSAAAFDAAVKRRSSRTLPKIRKAAKMGYVAERFSVHAHVYDIHAVRTSMRSRAAGPVLDYWFLKPEDVAKPAGRPATWRMPKCPRHWTLWWGVFLPEPGHVQGAVKVDRRLVAYMKLMRIGDVLHYTDLMGHGEHLGHGVMNLLHDAVIRWLIESGEPLAEGVRVVLYGAAEHGGEGLLTWKKRAGFEPIRLILAPAPDR</sequence>
<comment type="caution">
    <text evidence="1">The sequence shown here is derived from an EMBL/GenBank/DDBJ whole genome shotgun (WGS) entry which is preliminary data.</text>
</comment>
<dbReference type="RefSeq" id="WP_204949153.1">
    <property type="nucleotide sequence ID" value="NZ_BSFF01000002.1"/>
</dbReference>
<protein>
    <submittedName>
        <fullName evidence="1">Uncharacterized protein</fullName>
    </submittedName>
</protein>
<dbReference type="EMBL" id="BSFF01000002">
    <property type="protein sequence ID" value="GLK56062.1"/>
    <property type="molecule type" value="Genomic_DNA"/>
</dbReference>
<gene>
    <name evidence="1" type="ORF">GCM10008170_20810</name>
    <name evidence="2" type="ORF">JOD31_000981</name>
</gene>
<dbReference type="SUPFAM" id="SSF55729">
    <property type="entry name" value="Acyl-CoA N-acyltransferases (Nat)"/>
    <property type="match status" value="1"/>
</dbReference>
<proteinExistence type="predicted"/>
<accession>A0A9W6IUX6</accession>